<gene>
    <name evidence="3" type="ORF">NM125_15200</name>
</gene>
<dbReference type="RefSeq" id="WP_255135835.1">
    <property type="nucleotide sequence ID" value="NZ_JANDBC010000003.1"/>
</dbReference>
<sequence>MMNKILKFTIAALALWAMGCSSYIDAPKDSQIIGQASPISLEFDKTTIITADYFISPSLIDSVVVPASLSAALSQDREEVVLSGSLDNPLDVMTFWVDGYGYDILLKKSNQQEVTITFDPEGKQYETVQLKGEMNNWNPAAAPFTKEEGVWKTTMLVNEGVYQYILMLDGKETPDPANPNTVSNGMGGTNSVLTVGDVEAEKPMLETYDHSEPVVYLKTPAIENTIVFWENYQLETRYKDNILSFEIPANAQSMERSHIRAWTYENGRLSNDVLIPLSYGKVIRDTEELTRHDNHNWNMYFVLIDRFKDGNPANTRKVDDPQIHPKANYYGGDFAGITQTIQSGYFKDIGVNTLWLSPITQNPEDAYGLWDKGGVTTTFSGYHGYWPVSSSKVDDRFGTEEEFRELLDVAHQNGMNVILDYVANHVHELHPVYQRNPDWATELYLPDGRLNTELWDEQRLTTWFDTFMPTLDFSREEVIETMTDSALYWVKDFELDGFRHDATKHIQLEFWRTLTRKIKDSVTVPTGRQIFQIGETYGSRELIASYINSGMLDAQFDFSLYDAGLNTFGQGNSFEGLETQLQESFNYYGYHNLMGYISGNHDKTRFITLTSGEVSWSEDGKLAGWTREIEDPQAFAYDRLSMFHVFNQTIPGIPVTYQGDEYGQPGANDPDNRRWMEFEEDELSSLELRNRSVYSTLTDLRNTEMTLTYGDFRFHTVTENTLAYSRAYFEEQVIAAFNKSDQQQVVEVLLRNEFDYSNLEAQFGNDFVIEDGVLKVTLPSNSFEILIL</sequence>
<dbReference type="SMART" id="SM00642">
    <property type="entry name" value="Aamy"/>
    <property type="match status" value="1"/>
</dbReference>
<dbReference type="InterPro" id="IPR013783">
    <property type="entry name" value="Ig-like_fold"/>
</dbReference>
<name>A0A9X2L5X5_9BACT</name>
<dbReference type="Proteomes" id="UP001139125">
    <property type="component" value="Unassembled WGS sequence"/>
</dbReference>
<dbReference type="InterPro" id="IPR014756">
    <property type="entry name" value="Ig_E-set"/>
</dbReference>
<organism evidence="3 4">
    <name type="scientific">Gracilimonas sediminicola</name>
    <dbReference type="NCBI Taxonomy" id="2952158"/>
    <lineage>
        <taxon>Bacteria</taxon>
        <taxon>Pseudomonadati</taxon>
        <taxon>Balneolota</taxon>
        <taxon>Balneolia</taxon>
        <taxon>Balneolales</taxon>
        <taxon>Balneolaceae</taxon>
        <taxon>Gracilimonas</taxon>
    </lineage>
</organism>
<comment type="caution">
    <text evidence="3">The sequence shown here is derived from an EMBL/GenBank/DDBJ whole genome shotgun (WGS) entry which is preliminary data.</text>
</comment>
<reference evidence="3" key="1">
    <citation type="submission" date="2022-06" db="EMBL/GenBank/DDBJ databases">
        <title>Gracilimonas sp. CAU 1638 isolated from sea sediment.</title>
        <authorList>
            <person name="Kim W."/>
        </authorList>
    </citation>
    <scope>NUCLEOTIDE SEQUENCE</scope>
    <source>
        <strain evidence="3">CAU 1638</strain>
    </source>
</reference>
<dbReference type="Gene3D" id="2.60.40.1180">
    <property type="entry name" value="Golgi alpha-mannosidase II"/>
    <property type="match status" value="1"/>
</dbReference>
<dbReference type="Pfam" id="PF00128">
    <property type="entry name" value="Alpha-amylase"/>
    <property type="match status" value="1"/>
</dbReference>
<dbReference type="AlphaFoldDB" id="A0A9X2L5X5"/>
<dbReference type="EMBL" id="JANDBC010000003">
    <property type="protein sequence ID" value="MCP9292936.1"/>
    <property type="molecule type" value="Genomic_DNA"/>
</dbReference>
<dbReference type="SUPFAM" id="SSF81296">
    <property type="entry name" value="E set domains"/>
    <property type="match status" value="1"/>
</dbReference>
<keyword evidence="3" id="KW-0378">Hydrolase</keyword>
<evidence type="ECO:0000313" key="3">
    <source>
        <dbReference type="EMBL" id="MCP9292936.1"/>
    </source>
</evidence>
<keyword evidence="1" id="KW-0732">Signal</keyword>
<dbReference type="Gene3D" id="3.20.20.80">
    <property type="entry name" value="Glycosidases"/>
    <property type="match status" value="1"/>
</dbReference>
<dbReference type="Gene3D" id="2.60.40.10">
    <property type="entry name" value="Immunoglobulins"/>
    <property type="match status" value="1"/>
</dbReference>
<dbReference type="GO" id="GO:0016787">
    <property type="term" value="F:hydrolase activity"/>
    <property type="evidence" value="ECO:0007669"/>
    <property type="project" value="UniProtKB-KW"/>
</dbReference>
<evidence type="ECO:0000256" key="1">
    <source>
        <dbReference type="SAM" id="SignalP"/>
    </source>
</evidence>
<dbReference type="InterPro" id="IPR017853">
    <property type="entry name" value="GH"/>
</dbReference>
<evidence type="ECO:0000313" key="4">
    <source>
        <dbReference type="Proteomes" id="UP001139125"/>
    </source>
</evidence>
<dbReference type="InterPro" id="IPR006047">
    <property type="entry name" value="GH13_cat_dom"/>
</dbReference>
<feature type="domain" description="Glycosyl hydrolase family 13 catalytic" evidence="2">
    <location>
        <begin position="301"/>
        <end position="701"/>
    </location>
</feature>
<feature type="chain" id="PRO_5040876805" evidence="1">
    <location>
        <begin position="27"/>
        <end position="788"/>
    </location>
</feature>
<dbReference type="GO" id="GO:0005975">
    <property type="term" value="P:carbohydrate metabolic process"/>
    <property type="evidence" value="ECO:0007669"/>
    <property type="project" value="InterPro"/>
</dbReference>
<dbReference type="PANTHER" id="PTHR10357">
    <property type="entry name" value="ALPHA-AMYLASE FAMILY MEMBER"/>
    <property type="match status" value="1"/>
</dbReference>
<dbReference type="Pfam" id="PF16561">
    <property type="entry name" value="AMPK1_CBM"/>
    <property type="match status" value="1"/>
</dbReference>
<evidence type="ECO:0000259" key="2">
    <source>
        <dbReference type="SMART" id="SM00642"/>
    </source>
</evidence>
<dbReference type="SUPFAM" id="SSF51445">
    <property type="entry name" value="(Trans)glycosidases"/>
    <property type="match status" value="1"/>
</dbReference>
<dbReference type="InterPro" id="IPR013780">
    <property type="entry name" value="Glyco_hydro_b"/>
</dbReference>
<dbReference type="InterPro" id="IPR032640">
    <property type="entry name" value="AMPK1_CBM"/>
</dbReference>
<accession>A0A9X2L5X5</accession>
<dbReference type="SUPFAM" id="SSF51011">
    <property type="entry name" value="Glycosyl hydrolase domain"/>
    <property type="match status" value="1"/>
</dbReference>
<protein>
    <submittedName>
        <fullName evidence="3">Alpha-amylase family glycosyl hydrolase</fullName>
    </submittedName>
</protein>
<feature type="signal peptide" evidence="1">
    <location>
        <begin position="1"/>
        <end position="26"/>
    </location>
</feature>
<keyword evidence="4" id="KW-1185">Reference proteome</keyword>
<dbReference type="PROSITE" id="PS51257">
    <property type="entry name" value="PROKAR_LIPOPROTEIN"/>
    <property type="match status" value="1"/>
</dbReference>
<proteinExistence type="predicted"/>